<dbReference type="Proteomes" id="UP001462961">
    <property type="component" value="Unassembled WGS sequence"/>
</dbReference>
<reference evidence="2 3" key="1">
    <citation type="submission" date="2024-01" db="EMBL/GenBank/DDBJ databases">
        <title>The diversity of rhizobia nodulating Mimosa spp. in eleven states of Brazil covering several biomes is determined by host plant, location, and edaphic factors.</title>
        <authorList>
            <person name="Rouws L."/>
            <person name="Barauna A."/>
            <person name="Beukes C."/>
            <person name="De Faria S.M."/>
            <person name="Gross E."/>
            <person name="Dos Reis Junior F.B."/>
            <person name="Simon M."/>
            <person name="Maluk M."/>
            <person name="Odee D.W."/>
            <person name="Kenicer G."/>
            <person name="Young J.P.W."/>
            <person name="Reis V.M."/>
            <person name="Zilli J."/>
            <person name="James E.K."/>
        </authorList>
    </citation>
    <scope>NUCLEOTIDE SEQUENCE [LARGE SCALE GENOMIC DNA]</scope>
    <source>
        <strain evidence="2 3">JHI1651</strain>
    </source>
</reference>
<dbReference type="EMBL" id="JAYLVJ010000052">
    <property type="protein sequence ID" value="MEO1758343.1"/>
    <property type="molecule type" value="Genomic_DNA"/>
</dbReference>
<accession>A0ABV0E5Z7</accession>
<dbReference type="RefSeq" id="WP_219914754.1">
    <property type="nucleotide sequence ID" value="NZ_JAKUCO010000058.1"/>
</dbReference>
<evidence type="ECO:0000313" key="3">
    <source>
        <dbReference type="Proteomes" id="UP001462961"/>
    </source>
</evidence>
<keyword evidence="3" id="KW-1185">Reference proteome</keyword>
<evidence type="ECO:0000256" key="1">
    <source>
        <dbReference type="SAM" id="MobiDB-lite"/>
    </source>
</evidence>
<organism evidence="2 3">
    <name type="scientific">Paraburkholderia caribensis</name>
    <dbReference type="NCBI Taxonomy" id="75105"/>
    <lineage>
        <taxon>Bacteria</taxon>
        <taxon>Pseudomonadati</taxon>
        <taxon>Pseudomonadota</taxon>
        <taxon>Betaproteobacteria</taxon>
        <taxon>Burkholderiales</taxon>
        <taxon>Burkholderiaceae</taxon>
        <taxon>Paraburkholderia</taxon>
    </lineage>
</organism>
<sequence length="67" mass="7636">MEILVTDAARDRRQVTREQPPQNVKREQRDEKRICDIRKRRAPVQAAAGTQKLLYVGGSRCASRGNS</sequence>
<comment type="caution">
    <text evidence="2">The sequence shown here is derived from an EMBL/GenBank/DDBJ whole genome shotgun (WGS) entry which is preliminary data.</text>
</comment>
<name>A0ABV0E5Z7_9BURK</name>
<gene>
    <name evidence="2" type="ORF">VOI32_30975</name>
</gene>
<feature type="region of interest" description="Disordered" evidence="1">
    <location>
        <begin position="1"/>
        <end position="32"/>
    </location>
</feature>
<proteinExistence type="predicted"/>
<evidence type="ECO:0000313" key="2">
    <source>
        <dbReference type="EMBL" id="MEO1758343.1"/>
    </source>
</evidence>
<protein>
    <submittedName>
        <fullName evidence="2">Uncharacterized protein</fullName>
    </submittedName>
</protein>